<keyword evidence="4" id="KW-0146">Chitin degradation</keyword>
<dbReference type="PANTHER" id="PTHR11177:SF317">
    <property type="entry name" value="CHITINASE 12-RELATED"/>
    <property type="match status" value="1"/>
</dbReference>
<dbReference type="InterPro" id="IPR011583">
    <property type="entry name" value="Chitinase_II/V-like_cat"/>
</dbReference>
<comment type="similarity">
    <text evidence="7">Belongs to the glycosyl hydrolase 18 family.</text>
</comment>
<evidence type="ECO:0000256" key="2">
    <source>
        <dbReference type="ARBA" id="ARBA00012729"/>
    </source>
</evidence>
<keyword evidence="5 6" id="KW-0326">Glycosidase</keyword>
<dbReference type="Pfam" id="PF00704">
    <property type="entry name" value="Glyco_hydro_18"/>
    <property type="match status" value="1"/>
</dbReference>
<evidence type="ECO:0000256" key="7">
    <source>
        <dbReference type="RuleBase" id="RU004453"/>
    </source>
</evidence>
<evidence type="ECO:0000256" key="3">
    <source>
        <dbReference type="ARBA" id="ARBA00022801"/>
    </source>
</evidence>
<dbReference type="PROSITE" id="PS01095">
    <property type="entry name" value="GH18_1"/>
    <property type="match status" value="1"/>
</dbReference>
<dbReference type="PANTHER" id="PTHR11177">
    <property type="entry name" value="CHITINASE"/>
    <property type="match status" value="1"/>
</dbReference>
<comment type="catalytic activity">
    <reaction evidence="1">
        <text>Random endo-hydrolysis of N-acetyl-beta-D-glucosaminide (1-&gt;4)-beta-linkages in chitin and chitodextrins.</text>
        <dbReference type="EC" id="3.2.1.14"/>
    </reaction>
</comment>
<evidence type="ECO:0000256" key="5">
    <source>
        <dbReference type="ARBA" id="ARBA00023295"/>
    </source>
</evidence>
<dbReference type="InterPro" id="IPR029070">
    <property type="entry name" value="Chitinase_insertion_sf"/>
</dbReference>
<feature type="chain" id="PRO_5047359626" description="chitinase" evidence="8">
    <location>
        <begin position="29"/>
        <end position="428"/>
    </location>
</feature>
<keyword evidence="4" id="KW-0119">Carbohydrate metabolism</keyword>
<dbReference type="RefSeq" id="WP_188534848.1">
    <property type="nucleotide sequence ID" value="NZ_BMFT01000001.1"/>
</dbReference>
<comment type="caution">
    <text evidence="10">The sequence shown here is derived from an EMBL/GenBank/DDBJ whole genome shotgun (WGS) entry which is preliminary data.</text>
</comment>
<sequence length="428" mass="48188">MKKRLLKTLLTSMLALSLSIVGLSGVQAKEVTKPKAYRNVGYVFQRGSDISKLDVTKITHLNYSFGLIYNEEYKAVKNPETGEVFGPETNPDVATPQYFRPEQLHTIYLPTKVASDLSRLDELKTKNPDLKVLLSIGGYDARGFSDAAATEEARKIFAKSTKDVIAMYGLDGIDLDWEYPVNGAWGSIKARKEDKHNFTLLLQEVRKAIGKDKLLTIAGSANTLFTGTEASGKDGTWTEFDKIIPILDFINIMTYDFQYDSNYFGSALYPSKKWPAKDAIEGYWVDKAVQNYIKNGCPPEKINLGLAFAAPTPQVVRMNEHYPIIKERLQKAGFLDSQDPGLKRVKDLLENKNGFTKEWDEDAKVMYIATVYDNKKQFVMSYIEPKGLTEKMNYVKKLGLGGAMFWEFGSDYDNSIVTQIADELSINK</sequence>
<keyword evidence="11" id="KW-1185">Reference proteome</keyword>
<feature type="domain" description="GH18" evidence="9">
    <location>
        <begin position="37"/>
        <end position="427"/>
    </location>
</feature>
<evidence type="ECO:0000256" key="1">
    <source>
        <dbReference type="ARBA" id="ARBA00000822"/>
    </source>
</evidence>
<evidence type="ECO:0000256" key="4">
    <source>
        <dbReference type="ARBA" id="ARBA00023024"/>
    </source>
</evidence>
<feature type="signal peptide" evidence="8">
    <location>
        <begin position="1"/>
        <end position="28"/>
    </location>
</feature>
<evidence type="ECO:0000256" key="6">
    <source>
        <dbReference type="RuleBase" id="RU000489"/>
    </source>
</evidence>
<organism evidence="10 11">
    <name type="scientific">Paenibacillus segetis</name>
    <dbReference type="NCBI Taxonomy" id="1325360"/>
    <lineage>
        <taxon>Bacteria</taxon>
        <taxon>Bacillati</taxon>
        <taxon>Bacillota</taxon>
        <taxon>Bacilli</taxon>
        <taxon>Bacillales</taxon>
        <taxon>Paenibacillaceae</taxon>
        <taxon>Paenibacillus</taxon>
    </lineage>
</organism>
<dbReference type="Gene3D" id="3.10.50.10">
    <property type="match status" value="1"/>
</dbReference>
<dbReference type="PROSITE" id="PS51910">
    <property type="entry name" value="GH18_2"/>
    <property type="match status" value="1"/>
</dbReference>
<dbReference type="Gene3D" id="3.20.20.80">
    <property type="entry name" value="Glycosidases"/>
    <property type="match status" value="1"/>
</dbReference>
<dbReference type="EC" id="3.2.1.14" evidence="2"/>
<dbReference type="SUPFAM" id="SSF51445">
    <property type="entry name" value="(Trans)glycosidases"/>
    <property type="match status" value="1"/>
</dbReference>
<name>A0ABQ1Y2C0_9BACL</name>
<dbReference type="InterPro" id="IPR017853">
    <property type="entry name" value="GH"/>
</dbReference>
<keyword evidence="3 6" id="KW-0378">Hydrolase</keyword>
<accession>A0ABQ1Y2C0</accession>
<protein>
    <recommendedName>
        <fullName evidence="2">chitinase</fullName>
        <ecNumber evidence="2">3.2.1.14</ecNumber>
    </recommendedName>
</protein>
<dbReference type="Proteomes" id="UP000659344">
    <property type="component" value="Unassembled WGS sequence"/>
</dbReference>
<gene>
    <name evidence="10" type="ORF">GCM10008013_01390</name>
</gene>
<keyword evidence="4" id="KW-0624">Polysaccharide degradation</keyword>
<dbReference type="SMART" id="SM00636">
    <property type="entry name" value="Glyco_18"/>
    <property type="match status" value="1"/>
</dbReference>
<evidence type="ECO:0000259" key="9">
    <source>
        <dbReference type="PROSITE" id="PS51910"/>
    </source>
</evidence>
<dbReference type="InterPro" id="IPR001223">
    <property type="entry name" value="Glyco_hydro18_cat"/>
</dbReference>
<keyword evidence="8" id="KW-0732">Signal</keyword>
<dbReference type="EMBL" id="BMFT01000001">
    <property type="protein sequence ID" value="GGH10100.1"/>
    <property type="molecule type" value="Genomic_DNA"/>
</dbReference>
<dbReference type="InterPro" id="IPR001579">
    <property type="entry name" value="Glyco_hydro_18_chit_AS"/>
</dbReference>
<evidence type="ECO:0000313" key="11">
    <source>
        <dbReference type="Proteomes" id="UP000659344"/>
    </source>
</evidence>
<evidence type="ECO:0000256" key="8">
    <source>
        <dbReference type="SAM" id="SignalP"/>
    </source>
</evidence>
<evidence type="ECO:0000313" key="10">
    <source>
        <dbReference type="EMBL" id="GGH10100.1"/>
    </source>
</evidence>
<dbReference type="InterPro" id="IPR050314">
    <property type="entry name" value="Glycosyl_Hydrlase_18"/>
</dbReference>
<reference evidence="11" key="1">
    <citation type="journal article" date="2019" name="Int. J. Syst. Evol. Microbiol.">
        <title>The Global Catalogue of Microorganisms (GCM) 10K type strain sequencing project: providing services to taxonomists for standard genome sequencing and annotation.</title>
        <authorList>
            <consortium name="The Broad Institute Genomics Platform"/>
            <consortium name="The Broad Institute Genome Sequencing Center for Infectious Disease"/>
            <person name="Wu L."/>
            <person name="Ma J."/>
        </authorList>
    </citation>
    <scope>NUCLEOTIDE SEQUENCE [LARGE SCALE GENOMIC DNA]</scope>
    <source>
        <strain evidence="11">CGMCC 1.12769</strain>
    </source>
</reference>
<proteinExistence type="inferred from homology"/>